<dbReference type="FunFam" id="3.80.10.10:FF:000317">
    <property type="entry name" value="Inactive leucine-rich repeat receptor-like protein kinase"/>
    <property type="match status" value="1"/>
</dbReference>
<keyword evidence="9 18" id="KW-0547">Nucleotide-binding</keyword>
<dbReference type="InterPro" id="IPR011009">
    <property type="entry name" value="Kinase-like_dom_sf"/>
</dbReference>
<dbReference type="SUPFAM" id="SSF52058">
    <property type="entry name" value="L domain-like"/>
    <property type="match status" value="2"/>
</dbReference>
<keyword evidence="15" id="KW-0325">Glycoprotein</keyword>
<dbReference type="SMART" id="SM00369">
    <property type="entry name" value="LRR_TYP"/>
    <property type="match status" value="7"/>
</dbReference>
<evidence type="ECO:0000256" key="8">
    <source>
        <dbReference type="ARBA" id="ARBA00022737"/>
    </source>
</evidence>
<keyword evidence="6 19" id="KW-0812">Transmembrane</keyword>
<evidence type="ECO:0000256" key="16">
    <source>
        <dbReference type="ARBA" id="ARBA00047899"/>
    </source>
</evidence>
<dbReference type="InterPro" id="IPR000719">
    <property type="entry name" value="Prot_kinase_dom"/>
</dbReference>
<evidence type="ECO:0000259" key="20">
    <source>
        <dbReference type="PROSITE" id="PS50011"/>
    </source>
</evidence>
<comment type="catalytic activity">
    <reaction evidence="17">
        <text>L-seryl-[protein] + ATP = O-phospho-L-seryl-[protein] + ADP + H(+)</text>
        <dbReference type="Rhea" id="RHEA:17989"/>
        <dbReference type="Rhea" id="RHEA-COMP:9863"/>
        <dbReference type="Rhea" id="RHEA-COMP:11604"/>
        <dbReference type="ChEBI" id="CHEBI:15378"/>
        <dbReference type="ChEBI" id="CHEBI:29999"/>
        <dbReference type="ChEBI" id="CHEBI:30616"/>
        <dbReference type="ChEBI" id="CHEBI:83421"/>
        <dbReference type="ChEBI" id="CHEBI:456216"/>
        <dbReference type="EC" id="2.7.11.1"/>
    </reaction>
</comment>
<dbReference type="PANTHER" id="PTHR48005:SF13">
    <property type="entry name" value="SERINE_THREONINE-PROTEIN KINASE DDB_G0278509-RELATED"/>
    <property type="match status" value="1"/>
</dbReference>
<accession>S8CTE3</accession>
<dbReference type="CDD" id="cd14066">
    <property type="entry name" value="STKc_IRAK"/>
    <property type="match status" value="1"/>
</dbReference>
<evidence type="ECO:0000256" key="2">
    <source>
        <dbReference type="ARBA" id="ARBA00012513"/>
    </source>
</evidence>
<protein>
    <recommendedName>
        <fullName evidence="2">non-specific serine/threonine protein kinase</fullName>
        <ecNumber evidence="2">2.7.11.1</ecNumber>
    </recommendedName>
</protein>
<gene>
    <name evidence="21" type="ORF">M569_04636</name>
</gene>
<evidence type="ECO:0000256" key="14">
    <source>
        <dbReference type="ARBA" id="ARBA00023170"/>
    </source>
</evidence>
<evidence type="ECO:0000256" key="10">
    <source>
        <dbReference type="ARBA" id="ARBA00022777"/>
    </source>
</evidence>
<dbReference type="Gene3D" id="3.80.10.10">
    <property type="entry name" value="Ribonuclease Inhibitor"/>
    <property type="match status" value="4"/>
</dbReference>
<dbReference type="InterPro" id="IPR017441">
    <property type="entry name" value="Protein_kinase_ATP_BS"/>
</dbReference>
<dbReference type="PANTHER" id="PTHR48005">
    <property type="entry name" value="LEUCINE RICH REPEAT KINASE 2"/>
    <property type="match status" value="1"/>
</dbReference>
<keyword evidence="4" id="KW-0433">Leucine-rich repeat</keyword>
<dbReference type="OrthoDB" id="676979at2759"/>
<keyword evidence="12 19" id="KW-1133">Transmembrane helix</keyword>
<keyword evidence="3" id="KW-0723">Serine/threonine-protein kinase</keyword>
<keyword evidence="22" id="KW-1185">Reference proteome</keyword>
<dbReference type="EC" id="2.7.11.1" evidence="2"/>
<feature type="domain" description="Protein kinase" evidence="20">
    <location>
        <begin position="686"/>
        <end position="965"/>
    </location>
</feature>
<evidence type="ECO:0000313" key="22">
    <source>
        <dbReference type="Proteomes" id="UP000015453"/>
    </source>
</evidence>
<dbReference type="InterPro" id="IPR055414">
    <property type="entry name" value="LRR_R13L4/SHOC2-like"/>
</dbReference>
<dbReference type="InterPro" id="IPR003591">
    <property type="entry name" value="Leu-rich_rpt_typical-subtyp"/>
</dbReference>
<dbReference type="Pfam" id="PF00560">
    <property type="entry name" value="LRR_1"/>
    <property type="match status" value="4"/>
</dbReference>
<dbReference type="PROSITE" id="PS50011">
    <property type="entry name" value="PROTEIN_KINASE_DOM"/>
    <property type="match status" value="1"/>
</dbReference>
<keyword evidence="5" id="KW-0808">Transferase</keyword>
<dbReference type="Pfam" id="PF08263">
    <property type="entry name" value="LRRNT_2"/>
    <property type="match status" value="1"/>
</dbReference>
<feature type="binding site" evidence="18">
    <location>
        <position position="716"/>
    </location>
    <ligand>
        <name>ATP</name>
        <dbReference type="ChEBI" id="CHEBI:30616"/>
    </ligand>
</feature>
<dbReference type="InterPro" id="IPR032675">
    <property type="entry name" value="LRR_dom_sf"/>
</dbReference>
<name>S8CTE3_9LAMI</name>
<evidence type="ECO:0000256" key="5">
    <source>
        <dbReference type="ARBA" id="ARBA00022679"/>
    </source>
</evidence>
<keyword evidence="11 18" id="KW-0067">ATP-binding</keyword>
<evidence type="ECO:0000256" key="1">
    <source>
        <dbReference type="ARBA" id="ARBA00004479"/>
    </source>
</evidence>
<evidence type="ECO:0000256" key="19">
    <source>
        <dbReference type="SAM" id="Phobius"/>
    </source>
</evidence>
<comment type="subcellular location">
    <subcellularLocation>
        <location evidence="1">Membrane</location>
        <topology evidence="1">Single-pass type I membrane protein</topology>
    </subcellularLocation>
</comment>
<evidence type="ECO:0000256" key="9">
    <source>
        <dbReference type="ARBA" id="ARBA00022741"/>
    </source>
</evidence>
<dbReference type="InterPro" id="IPR001611">
    <property type="entry name" value="Leu-rich_rpt"/>
</dbReference>
<dbReference type="GO" id="GO:0005524">
    <property type="term" value="F:ATP binding"/>
    <property type="evidence" value="ECO:0007669"/>
    <property type="project" value="UniProtKB-UniRule"/>
</dbReference>
<feature type="non-terminal residue" evidence="21">
    <location>
        <position position="1"/>
    </location>
</feature>
<keyword evidence="8" id="KW-0677">Repeat</keyword>
<dbReference type="Gene3D" id="1.10.510.10">
    <property type="entry name" value="Transferase(Phosphotransferase) domain 1"/>
    <property type="match status" value="1"/>
</dbReference>
<dbReference type="Pfam" id="PF00069">
    <property type="entry name" value="Pkinase"/>
    <property type="match status" value="1"/>
</dbReference>
<evidence type="ECO:0000256" key="12">
    <source>
        <dbReference type="ARBA" id="ARBA00022989"/>
    </source>
</evidence>
<dbReference type="GO" id="GO:0004674">
    <property type="term" value="F:protein serine/threonine kinase activity"/>
    <property type="evidence" value="ECO:0007669"/>
    <property type="project" value="UniProtKB-KW"/>
</dbReference>
<dbReference type="PROSITE" id="PS00107">
    <property type="entry name" value="PROTEIN_KINASE_ATP"/>
    <property type="match status" value="1"/>
</dbReference>
<evidence type="ECO:0000256" key="7">
    <source>
        <dbReference type="ARBA" id="ARBA00022729"/>
    </source>
</evidence>
<dbReference type="GO" id="GO:0016020">
    <property type="term" value="C:membrane"/>
    <property type="evidence" value="ECO:0007669"/>
    <property type="project" value="UniProtKB-SubCell"/>
</dbReference>
<evidence type="ECO:0000313" key="21">
    <source>
        <dbReference type="EMBL" id="EPS70115.1"/>
    </source>
</evidence>
<evidence type="ECO:0000256" key="15">
    <source>
        <dbReference type="ARBA" id="ARBA00023180"/>
    </source>
</evidence>
<evidence type="ECO:0000256" key="13">
    <source>
        <dbReference type="ARBA" id="ARBA00023136"/>
    </source>
</evidence>
<evidence type="ECO:0000256" key="11">
    <source>
        <dbReference type="ARBA" id="ARBA00022840"/>
    </source>
</evidence>
<evidence type="ECO:0000256" key="3">
    <source>
        <dbReference type="ARBA" id="ARBA00022527"/>
    </source>
</evidence>
<dbReference type="AlphaFoldDB" id="S8CTE3"/>
<dbReference type="FunFam" id="3.80.10.10:FF:000413">
    <property type="entry name" value="Inactive leucine-rich repeat receptor-like protein kinase"/>
    <property type="match status" value="1"/>
</dbReference>
<evidence type="ECO:0000256" key="18">
    <source>
        <dbReference type="PROSITE-ProRule" id="PRU10141"/>
    </source>
</evidence>
<comment type="caution">
    <text evidence="21">The sequence shown here is derived from an EMBL/GenBank/DDBJ whole genome shotgun (WGS) entry which is preliminary data.</text>
</comment>
<dbReference type="PROSITE" id="PS51450">
    <property type="entry name" value="LRR"/>
    <property type="match status" value="1"/>
</dbReference>
<dbReference type="FunFam" id="3.80.10.10:FF:000400">
    <property type="entry name" value="Nuclear pore complex protein NUP107"/>
    <property type="match status" value="1"/>
</dbReference>
<proteinExistence type="predicted"/>
<comment type="catalytic activity">
    <reaction evidence="16">
        <text>L-threonyl-[protein] + ATP = O-phospho-L-threonyl-[protein] + ADP + H(+)</text>
        <dbReference type="Rhea" id="RHEA:46608"/>
        <dbReference type="Rhea" id="RHEA-COMP:11060"/>
        <dbReference type="Rhea" id="RHEA-COMP:11605"/>
        <dbReference type="ChEBI" id="CHEBI:15378"/>
        <dbReference type="ChEBI" id="CHEBI:30013"/>
        <dbReference type="ChEBI" id="CHEBI:30616"/>
        <dbReference type="ChEBI" id="CHEBI:61977"/>
        <dbReference type="ChEBI" id="CHEBI:456216"/>
        <dbReference type="EC" id="2.7.11.1"/>
    </reaction>
</comment>
<dbReference type="Pfam" id="PF23598">
    <property type="entry name" value="LRR_14"/>
    <property type="match status" value="1"/>
</dbReference>
<sequence length="976" mass="105246">FNDDVLGLIVFKSAVVDARNRLASWNEDDESPCAWRFVECDPGSGRVTAVSLDGVGLSGKIGRGLEKLQYLRTLSLSGNNFSGSVSPELLLLPNLQKLNLSGNGLAGSLPPSVVSKLQFLDLSGNALSGPLPDTTFVNNCSSLRHLSLAGNRLQGQIPWSLRQCASLNHLDLSSNLFSGYPDFSGGIWTLARLRTVDLSGNLLSGSIPGGISVVRSLKQLSLHGNQFSGPLPEDIGFCPHLTHLDLSKNQFTGTIPESLQNLTTTLQHLDLSNNFLTGDFPHWIHHISALQRIDVSNNRLTGSLPPSISAMMNSPLTFFSSSNNRLTGPIPSSFSDSASLLSVLRLSQNSFNGSIPADLFDTGLDELDLSRNELTGSIPPPSSKLFDTLGVLDLSGNNLTGKIPAEIGLLSKLRYLNLSGNQFESSIPPELGYFPNLTVLDLHAGGFTGSIPGDICDSGSLNILQLDGNSLTGAIPDEIGNCSSLHQLGLSNNNLSGTIPESLSRLSKLEVLELEMNQLSGEIPQRLADLENLRIANVSHNQLIGRLPPGGIFQSLDASAIEGNLGICSPLIEGPCKLNVPKPLVLDPYSYGSEMGSRNNHFRHSSASHSFFSASAIVAIAAAAFIAVGIIVVTLLNASVRRQLSFVDNTLESMCSSSANLTPGKLTFFDSKSSLDFLNTTLESVLNKSTEIGGGVFGTVYKASIGRQGRLLAIKKLVASTQTLVFQEEFDREIRGLAKAKHPNLNPLRGYYWTSGLQLLVSEYAVGGNLETKLHDPSSSSHELSWQNRLNIVNGIAKGIAHLHHDFQPPIIHYNIKPTNILLDEKLNPKISDFGLARLLGKFDSKLLDRSNRSQAESGYAAPELTCRSLRVNEKCDVYGFGVLILELVTGKKPVEHGEGNVVILSDRVRELLEQGNISRCVDKRMGPYPEEEVLPVIKLALVCTSQIPSSRPSMAEVVQILQVIKAPLPNRMTAF</sequence>
<dbReference type="Pfam" id="PF13855">
    <property type="entry name" value="LRR_8"/>
    <property type="match status" value="2"/>
</dbReference>
<dbReference type="GO" id="GO:0051707">
    <property type="term" value="P:response to other organism"/>
    <property type="evidence" value="ECO:0007669"/>
    <property type="project" value="UniProtKB-ARBA"/>
</dbReference>
<keyword evidence="10" id="KW-0418">Kinase</keyword>
<feature type="transmembrane region" description="Helical" evidence="19">
    <location>
        <begin position="611"/>
        <end position="636"/>
    </location>
</feature>
<dbReference type="EMBL" id="AUSU01001818">
    <property type="protein sequence ID" value="EPS70115.1"/>
    <property type="molecule type" value="Genomic_DNA"/>
</dbReference>
<dbReference type="FunFam" id="1.10.510.10:FF:000267">
    <property type="entry name" value="probable LRR receptor-like serine/threonine-protein kinase IRK"/>
    <property type="match status" value="1"/>
</dbReference>
<dbReference type="Gene3D" id="3.30.200.20">
    <property type="entry name" value="Phosphorylase Kinase, domain 1"/>
    <property type="match status" value="1"/>
</dbReference>
<dbReference type="Proteomes" id="UP000015453">
    <property type="component" value="Unassembled WGS sequence"/>
</dbReference>
<dbReference type="SUPFAM" id="SSF56112">
    <property type="entry name" value="Protein kinase-like (PK-like)"/>
    <property type="match status" value="1"/>
</dbReference>
<keyword evidence="7" id="KW-0732">Signal</keyword>
<dbReference type="InterPro" id="IPR013210">
    <property type="entry name" value="LRR_N_plant-typ"/>
</dbReference>
<dbReference type="InterPro" id="IPR051420">
    <property type="entry name" value="Ser_Thr_Kinases_DiverseReg"/>
</dbReference>
<keyword evidence="13 19" id="KW-0472">Membrane</keyword>
<evidence type="ECO:0000256" key="4">
    <source>
        <dbReference type="ARBA" id="ARBA00022614"/>
    </source>
</evidence>
<evidence type="ECO:0000256" key="6">
    <source>
        <dbReference type="ARBA" id="ARBA00022692"/>
    </source>
</evidence>
<dbReference type="GO" id="GO:0006952">
    <property type="term" value="P:defense response"/>
    <property type="evidence" value="ECO:0007669"/>
    <property type="project" value="UniProtKB-ARBA"/>
</dbReference>
<evidence type="ECO:0000256" key="17">
    <source>
        <dbReference type="ARBA" id="ARBA00048679"/>
    </source>
</evidence>
<keyword evidence="14" id="KW-0675">Receptor</keyword>
<reference evidence="21 22" key="1">
    <citation type="journal article" date="2013" name="BMC Genomics">
        <title>The miniature genome of a carnivorous plant Genlisea aurea contains a low number of genes and short non-coding sequences.</title>
        <authorList>
            <person name="Leushkin E.V."/>
            <person name="Sutormin R.A."/>
            <person name="Nabieva E.R."/>
            <person name="Penin A.A."/>
            <person name="Kondrashov A.S."/>
            <person name="Logacheva M.D."/>
        </authorList>
    </citation>
    <scope>NUCLEOTIDE SEQUENCE [LARGE SCALE GENOMIC DNA]</scope>
</reference>
<organism evidence="21 22">
    <name type="scientific">Genlisea aurea</name>
    <dbReference type="NCBI Taxonomy" id="192259"/>
    <lineage>
        <taxon>Eukaryota</taxon>
        <taxon>Viridiplantae</taxon>
        <taxon>Streptophyta</taxon>
        <taxon>Embryophyta</taxon>
        <taxon>Tracheophyta</taxon>
        <taxon>Spermatophyta</taxon>
        <taxon>Magnoliopsida</taxon>
        <taxon>eudicotyledons</taxon>
        <taxon>Gunneridae</taxon>
        <taxon>Pentapetalae</taxon>
        <taxon>asterids</taxon>
        <taxon>lamiids</taxon>
        <taxon>Lamiales</taxon>
        <taxon>Lentibulariaceae</taxon>
        <taxon>Genlisea</taxon>
    </lineage>
</organism>